<feature type="compositionally biased region" description="Pro residues" evidence="1">
    <location>
        <begin position="1"/>
        <end position="18"/>
    </location>
</feature>
<sequence length="264" mass="26874">MNKGIPQPPFPSIAPLPHPASCWEGDSLQLPQSQAPSNQAVSTTLITSEKAPLQGEGTHEVGNWNPSFPPASPPSPMGTQSCGKSSPCSNHYQPEGDPDLWEDSRVDPRAASRSARPQRIPVSPEQGGGGRPGPAHPDSSPPVHPLPSLGEGVQRLRGSAALSAQGRRRAAPGGTCGCPAAGLARRPEVAGAELRQPSAAAARLARPPAVSLGLGSGPADSLRPPAALMSVEEEPAAEGLGTGRRGSAPGLGKGHWVGGEPLTQ</sequence>
<organism evidence="2 3">
    <name type="scientific">Diceros bicornis minor</name>
    <name type="common">South-central black rhinoceros</name>
    <dbReference type="NCBI Taxonomy" id="77932"/>
    <lineage>
        <taxon>Eukaryota</taxon>
        <taxon>Metazoa</taxon>
        <taxon>Chordata</taxon>
        <taxon>Craniata</taxon>
        <taxon>Vertebrata</taxon>
        <taxon>Euteleostomi</taxon>
        <taxon>Mammalia</taxon>
        <taxon>Eutheria</taxon>
        <taxon>Laurasiatheria</taxon>
        <taxon>Perissodactyla</taxon>
        <taxon>Rhinocerotidae</taxon>
        <taxon>Diceros</taxon>
    </lineage>
</organism>
<feature type="compositionally biased region" description="Polar residues" evidence="1">
    <location>
        <begin position="29"/>
        <end position="47"/>
    </location>
</feature>
<evidence type="ECO:0000256" key="1">
    <source>
        <dbReference type="SAM" id="MobiDB-lite"/>
    </source>
</evidence>
<feature type="region of interest" description="Disordered" evidence="1">
    <location>
        <begin position="1"/>
        <end position="182"/>
    </location>
</feature>
<reference evidence="2 3" key="1">
    <citation type="journal article" date="2020" name="Mol. Biol. Evol.">
        <title>Interspecific Gene Flow and the Evolution of Specialization in Black and White Rhinoceros.</title>
        <authorList>
            <person name="Moodley Y."/>
            <person name="Westbury M.V."/>
            <person name="Russo I.M."/>
            <person name="Gopalakrishnan S."/>
            <person name="Rakotoarivelo A."/>
            <person name="Olsen R.A."/>
            <person name="Prost S."/>
            <person name="Tunstall T."/>
            <person name="Ryder O.A."/>
            <person name="Dalen L."/>
            <person name="Bruford M.W."/>
        </authorList>
    </citation>
    <scope>NUCLEOTIDE SEQUENCE [LARGE SCALE GENOMIC DNA]</scope>
    <source>
        <strain evidence="2">SBR-YM</strain>
        <tissue evidence="2">Skin</tissue>
    </source>
</reference>
<name>A0A7J7F430_DICBM</name>
<gene>
    <name evidence="2" type="ORF">HPG69_008284</name>
</gene>
<protein>
    <submittedName>
        <fullName evidence="2">Uncharacterized protein</fullName>
    </submittedName>
</protein>
<feature type="compositionally biased region" description="Polar residues" evidence="1">
    <location>
        <begin position="77"/>
        <end position="92"/>
    </location>
</feature>
<feature type="region of interest" description="Disordered" evidence="1">
    <location>
        <begin position="212"/>
        <end position="264"/>
    </location>
</feature>
<dbReference type="Proteomes" id="UP000551758">
    <property type="component" value="Unassembled WGS sequence"/>
</dbReference>
<feature type="compositionally biased region" description="Low complexity" evidence="1">
    <location>
        <begin position="111"/>
        <end position="121"/>
    </location>
</feature>
<feature type="compositionally biased region" description="Low complexity" evidence="1">
    <location>
        <begin position="171"/>
        <end position="182"/>
    </location>
</feature>
<evidence type="ECO:0000313" key="3">
    <source>
        <dbReference type="Proteomes" id="UP000551758"/>
    </source>
</evidence>
<comment type="caution">
    <text evidence="2">The sequence shown here is derived from an EMBL/GenBank/DDBJ whole genome shotgun (WGS) entry which is preliminary data.</text>
</comment>
<dbReference type="EMBL" id="JACDTQ010001436">
    <property type="protein sequence ID" value="KAF5922524.1"/>
    <property type="molecule type" value="Genomic_DNA"/>
</dbReference>
<evidence type="ECO:0000313" key="2">
    <source>
        <dbReference type="EMBL" id="KAF5922524.1"/>
    </source>
</evidence>
<proteinExistence type="predicted"/>
<keyword evidence="3" id="KW-1185">Reference proteome</keyword>
<feature type="compositionally biased region" description="Gly residues" evidence="1">
    <location>
        <begin position="240"/>
        <end position="257"/>
    </location>
</feature>
<accession>A0A7J7F430</accession>
<dbReference type="AlphaFoldDB" id="A0A7J7F430"/>
<feature type="compositionally biased region" description="Pro residues" evidence="1">
    <location>
        <begin position="67"/>
        <end position="76"/>
    </location>
</feature>
<feature type="non-terminal residue" evidence="2">
    <location>
        <position position="1"/>
    </location>
</feature>